<dbReference type="GO" id="GO:0007265">
    <property type="term" value="P:Ras protein signal transduction"/>
    <property type="evidence" value="ECO:0007669"/>
    <property type="project" value="TreeGrafter"/>
</dbReference>
<keyword evidence="3" id="KW-0442">Lipid degradation</keyword>
<dbReference type="PRINTS" id="PR00390">
    <property type="entry name" value="PHPHLIPASEC"/>
</dbReference>
<dbReference type="InterPro" id="IPR036964">
    <property type="entry name" value="RASGEF_cat_dom_sf"/>
</dbReference>
<dbReference type="FunFam" id="3.10.20.90:FF:000238">
    <property type="entry name" value="Phosphoinositide phospholipase C"/>
    <property type="match status" value="1"/>
</dbReference>
<dbReference type="Pfam" id="PF00617">
    <property type="entry name" value="RasGEF"/>
    <property type="match status" value="1"/>
</dbReference>
<dbReference type="InterPro" id="IPR035892">
    <property type="entry name" value="C2_domain_sf"/>
</dbReference>
<feature type="compositionally biased region" description="Polar residues" evidence="4">
    <location>
        <begin position="724"/>
        <end position="749"/>
    </location>
</feature>
<feature type="region of interest" description="Disordered" evidence="4">
    <location>
        <begin position="1"/>
        <end position="29"/>
    </location>
</feature>
<evidence type="ECO:0000256" key="1">
    <source>
        <dbReference type="ARBA" id="ARBA00023224"/>
    </source>
</evidence>
<dbReference type="InterPro" id="IPR001711">
    <property type="entry name" value="PLipase_C_Pinositol-sp_Y"/>
</dbReference>
<feature type="domain" description="C2" evidence="5">
    <location>
        <begin position="1420"/>
        <end position="1545"/>
    </location>
</feature>
<keyword evidence="2" id="KW-0344">Guanine-nucleotide releasing factor</keyword>
<keyword evidence="3" id="KW-0443">Lipid metabolism</keyword>
<dbReference type="PROSITE" id="PS50008">
    <property type="entry name" value="PIPLC_Y_DOMAIN"/>
    <property type="match status" value="1"/>
</dbReference>
<evidence type="ECO:0000259" key="7">
    <source>
        <dbReference type="PROSITE" id="PS50009"/>
    </source>
</evidence>
<feature type="compositionally biased region" description="Polar residues" evidence="4">
    <location>
        <begin position="1122"/>
        <end position="1136"/>
    </location>
</feature>
<feature type="compositionally biased region" description="Acidic residues" evidence="4">
    <location>
        <begin position="673"/>
        <end position="684"/>
    </location>
</feature>
<dbReference type="InterPro" id="IPR001895">
    <property type="entry name" value="RASGEF_cat_dom"/>
</dbReference>
<dbReference type="InterPro" id="IPR015359">
    <property type="entry name" value="PLC_EF-hand-like"/>
</dbReference>
<feature type="compositionally biased region" description="Basic and acidic residues" evidence="4">
    <location>
        <begin position="661"/>
        <end position="672"/>
    </location>
</feature>
<feature type="compositionally biased region" description="Polar residues" evidence="4">
    <location>
        <begin position="619"/>
        <end position="633"/>
    </location>
</feature>
<dbReference type="EMBL" id="JAWDJR010000012">
    <property type="protein sequence ID" value="KAK9965127.1"/>
    <property type="molecule type" value="Genomic_DNA"/>
</dbReference>
<dbReference type="GO" id="GO:0007186">
    <property type="term" value="P:G protein-coupled receptor signaling pathway"/>
    <property type="evidence" value="ECO:0007669"/>
    <property type="project" value="TreeGrafter"/>
</dbReference>
<feature type="compositionally biased region" description="Low complexity" evidence="4">
    <location>
        <begin position="695"/>
        <end position="723"/>
    </location>
</feature>
<dbReference type="GO" id="GO:0048015">
    <property type="term" value="P:phosphatidylinositol-mediated signaling"/>
    <property type="evidence" value="ECO:0007669"/>
    <property type="project" value="TreeGrafter"/>
</dbReference>
<dbReference type="InterPro" id="IPR001192">
    <property type="entry name" value="PI-PLC_fam"/>
</dbReference>
<dbReference type="GO" id="GO:0051209">
    <property type="term" value="P:release of sequestered calcium ion into cytosol"/>
    <property type="evidence" value="ECO:0007669"/>
    <property type="project" value="TreeGrafter"/>
</dbReference>
<feature type="region of interest" description="Disordered" evidence="4">
    <location>
        <begin position="1251"/>
        <end position="1281"/>
    </location>
</feature>
<dbReference type="Pfam" id="PF00387">
    <property type="entry name" value="PI-PLC-Y"/>
    <property type="match status" value="1"/>
</dbReference>
<dbReference type="FunFam" id="1.10.238.10:FF:000244">
    <property type="entry name" value="Phospholipase C, epsilon 1"/>
    <property type="match status" value="1"/>
</dbReference>
<dbReference type="FunFam" id="3.10.20.90:FF:000086">
    <property type="entry name" value="Phosphoinositide phospholipase C"/>
    <property type="match status" value="1"/>
</dbReference>
<organism evidence="9 10">
    <name type="scientific">Culter alburnus</name>
    <name type="common">Topmouth culter</name>
    <dbReference type="NCBI Taxonomy" id="194366"/>
    <lineage>
        <taxon>Eukaryota</taxon>
        <taxon>Metazoa</taxon>
        <taxon>Chordata</taxon>
        <taxon>Craniata</taxon>
        <taxon>Vertebrata</taxon>
        <taxon>Euteleostomi</taxon>
        <taxon>Actinopterygii</taxon>
        <taxon>Neopterygii</taxon>
        <taxon>Teleostei</taxon>
        <taxon>Ostariophysi</taxon>
        <taxon>Cypriniformes</taxon>
        <taxon>Xenocyprididae</taxon>
        <taxon>Xenocypridinae</taxon>
        <taxon>Culter</taxon>
    </lineage>
</organism>
<dbReference type="InterPro" id="IPR046973">
    <property type="entry name" value="PLC-epsilon1_cat"/>
</dbReference>
<dbReference type="InterPro" id="IPR011992">
    <property type="entry name" value="EF-hand-dom_pair"/>
</dbReference>
<evidence type="ECO:0000259" key="6">
    <source>
        <dbReference type="PROSITE" id="PS50008"/>
    </source>
</evidence>
<evidence type="ECO:0000256" key="2">
    <source>
        <dbReference type="PROSITE-ProRule" id="PRU00168"/>
    </source>
</evidence>
<dbReference type="InterPro" id="IPR000159">
    <property type="entry name" value="RA_dom"/>
</dbReference>
<feature type="compositionally biased region" description="Low complexity" evidence="4">
    <location>
        <begin position="606"/>
        <end position="615"/>
    </location>
</feature>
<dbReference type="GO" id="GO:0005085">
    <property type="term" value="F:guanyl-nucleotide exchange factor activity"/>
    <property type="evidence" value="ECO:0007669"/>
    <property type="project" value="UniProtKB-KW"/>
</dbReference>
<dbReference type="Gene3D" id="2.60.40.150">
    <property type="entry name" value="C2 domain"/>
    <property type="match status" value="1"/>
</dbReference>
<feature type="domain" description="PI-PLC Y-box" evidence="6">
    <location>
        <begin position="1324"/>
        <end position="1414"/>
    </location>
</feature>
<feature type="region of interest" description="Disordered" evidence="4">
    <location>
        <begin position="606"/>
        <end position="750"/>
    </location>
</feature>
<dbReference type="EC" id="3.1.4.11" evidence="3"/>
<dbReference type="InterPro" id="IPR046974">
    <property type="entry name" value="PLC_epsilon1_EF"/>
</dbReference>
<dbReference type="SMART" id="SM00239">
    <property type="entry name" value="C2"/>
    <property type="match status" value="1"/>
</dbReference>
<dbReference type="SMART" id="SM00149">
    <property type="entry name" value="PLCYc"/>
    <property type="match status" value="1"/>
</dbReference>
<keyword evidence="10" id="KW-1185">Reference proteome</keyword>
<feature type="region of interest" description="Disordered" evidence="4">
    <location>
        <begin position="327"/>
        <end position="348"/>
    </location>
</feature>
<dbReference type="PROSITE" id="PS50009">
    <property type="entry name" value="RASGEF_CAT"/>
    <property type="match status" value="1"/>
</dbReference>
<evidence type="ECO:0000256" key="3">
    <source>
        <dbReference type="RuleBase" id="RU361133"/>
    </source>
</evidence>
<dbReference type="CDD" id="cd01780">
    <property type="entry name" value="RA2_PLC-epsilon"/>
    <property type="match status" value="1"/>
</dbReference>
<dbReference type="SUPFAM" id="SSF49562">
    <property type="entry name" value="C2 domain (Calcium/lipid-binding domain, CaLB)"/>
    <property type="match status" value="1"/>
</dbReference>
<dbReference type="SUPFAM" id="SSF48366">
    <property type="entry name" value="Ras GEF"/>
    <property type="match status" value="1"/>
</dbReference>
<evidence type="ECO:0000313" key="10">
    <source>
        <dbReference type="Proteomes" id="UP001479290"/>
    </source>
</evidence>
<feature type="compositionally biased region" description="Basic and acidic residues" evidence="4">
    <location>
        <begin position="1174"/>
        <end position="1188"/>
    </location>
</feature>
<dbReference type="PROSITE" id="PS50004">
    <property type="entry name" value="C2"/>
    <property type="match status" value="1"/>
</dbReference>
<dbReference type="Gene3D" id="3.20.20.190">
    <property type="entry name" value="Phosphatidylinositol (PI) phosphodiesterase"/>
    <property type="match status" value="1"/>
</dbReference>
<dbReference type="PANTHER" id="PTHR10336">
    <property type="entry name" value="PHOSPHOINOSITIDE-SPECIFIC PHOSPHOLIPASE C FAMILY PROTEIN"/>
    <property type="match status" value="1"/>
</dbReference>
<dbReference type="FunFam" id="2.60.40.150:FF:000085">
    <property type="entry name" value="Phosphoinositide phospholipase C"/>
    <property type="match status" value="1"/>
</dbReference>
<dbReference type="SMART" id="SM00147">
    <property type="entry name" value="RasGEF"/>
    <property type="match status" value="1"/>
</dbReference>
<dbReference type="InterPro" id="IPR000008">
    <property type="entry name" value="C2_dom"/>
</dbReference>
<dbReference type="InterPro" id="IPR029071">
    <property type="entry name" value="Ubiquitin-like_domsf"/>
</dbReference>
<accession>A0AAW1ZVZ3</accession>
<feature type="domain" description="Ras-associating" evidence="8">
    <location>
        <begin position="1698"/>
        <end position="1801"/>
    </location>
</feature>
<reference evidence="9 10" key="1">
    <citation type="submission" date="2024-05" db="EMBL/GenBank/DDBJ databases">
        <title>A high-quality chromosomal-level genome assembly of Topmouth culter (Culter alburnus).</title>
        <authorList>
            <person name="Zhao H."/>
        </authorList>
    </citation>
    <scope>NUCLEOTIDE SEQUENCE [LARGE SCALE GENOMIC DNA]</scope>
    <source>
        <strain evidence="9">CATC2023</strain>
        <tissue evidence="9">Muscle</tissue>
    </source>
</reference>
<comment type="catalytic activity">
    <reaction evidence="3">
        <text>a 1,2-diacyl-sn-glycero-3-phospho-(1D-myo-inositol-4,5-bisphosphate) + H2O = 1D-myo-inositol 1,4,5-trisphosphate + a 1,2-diacyl-sn-glycerol + H(+)</text>
        <dbReference type="Rhea" id="RHEA:33179"/>
        <dbReference type="ChEBI" id="CHEBI:15377"/>
        <dbReference type="ChEBI" id="CHEBI:15378"/>
        <dbReference type="ChEBI" id="CHEBI:17815"/>
        <dbReference type="ChEBI" id="CHEBI:58456"/>
        <dbReference type="ChEBI" id="CHEBI:203600"/>
        <dbReference type="EC" id="3.1.4.11"/>
    </reaction>
</comment>
<gene>
    <name evidence="9" type="ORF">ABG768_004236</name>
</gene>
<evidence type="ECO:0000259" key="5">
    <source>
        <dbReference type="PROSITE" id="PS50004"/>
    </source>
</evidence>
<dbReference type="Gene3D" id="1.10.238.10">
    <property type="entry name" value="EF-hand"/>
    <property type="match status" value="1"/>
</dbReference>
<feature type="region of interest" description="Disordered" evidence="4">
    <location>
        <begin position="1166"/>
        <end position="1200"/>
    </location>
</feature>
<keyword evidence="3" id="KW-0378">Hydrolase</keyword>
<dbReference type="Pfam" id="PF00388">
    <property type="entry name" value="PI-PLC-X"/>
    <property type="match status" value="1"/>
</dbReference>
<evidence type="ECO:0000313" key="9">
    <source>
        <dbReference type="EMBL" id="KAK9965127.1"/>
    </source>
</evidence>
<dbReference type="CDD" id="cd16203">
    <property type="entry name" value="EFh_PI-PLCepsilon"/>
    <property type="match status" value="1"/>
</dbReference>
<dbReference type="PROSITE" id="PS50200">
    <property type="entry name" value="RA"/>
    <property type="match status" value="1"/>
</dbReference>
<dbReference type="GO" id="GO:0004435">
    <property type="term" value="F:phosphatidylinositol-4,5-bisphosphate phospholipase C activity"/>
    <property type="evidence" value="ECO:0007669"/>
    <property type="project" value="UniProtKB-EC"/>
</dbReference>
<dbReference type="Gene3D" id="1.10.840.10">
    <property type="entry name" value="Ras guanine-nucleotide exchange factors catalytic domain"/>
    <property type="match status" value="1"/>
</dbReference>
<dbReference type="GO" id="GO:0046488">
    <property type="term" value="P:phosphatidylinositol metabolic process"/>
    <property type="evidence" value="ECO:0007669"/>
    <property type="project" value="TreeGrafter"/>
</dbReference>
<dbReference type="PROSITE" id="PS50007">
    <property type="entry name" value="PIPLC_X_DOMAIN"/>
    <property type="match status" value="1"/>
</dbReference>
<dbReference type="Pfam" id="PF00788">
    <property type="entry name" value="RA"/>
    <property type="match status" value="1"/>
</dbReference>
<feature type="region of interest" description="Disordered" evidence="4">
    <location>
        <begin position="1116"/>
        <end position="1149"/>
    </location>
</feature>
<dbReference type="Pfam" id="PF00168">
    <property type="entry name" value="C2"/>
    <property type="match status" value="1"/>
</dbReference>
<evidence type="ECO:0000256" key="4">
    <source>
        <dbReference type="SAM" id="MobiDB-lite"/>
    </source>
</evidence>
<dbReference type="FunFam" id="3.20.20.190:FF:000090">
    <property type="entry name" value="Phosphoinositide phospholipase C"/>
    <property type="match status" value="1"/>
</dbReference>
<dbReference type="SUPFAM" id="SSF54236">
    <property type="entry name" value="Ubiquitin-like"/>
    <property type="match status" value="2"/>
</dbReference>
<protein>
    <recommendedName>
        <fullName evidence="3">Phosphoinositide phospholipase C</fullName>
        <ecNumber evidence="3">3.1.4.11</ecNumber>
    </recommendedName>
</protein>
<feature type="compositionally biased region" description="Acidic residues" evidence="4">
    <location>
        <begin position="1137"/>
        <end position="1149"/>
    </location>
</feature>
<keyword evidence="1" id="KW-0807">Transducer</keyword>
<dbReference type="GO" id="GO:0016042">
    <property type="term" value="P:lipid catabolic process"/>
    <property type="evidence" value="ECO:0007669"/>
    <property type="project" value="UniProtKB-KW"/>
</dbReference>
<dbReference type="SMART" id="SM00148">
    <property type="entry name" value="PLCXc"/>
    <property type="match status" value="1"/>
</dbReference>
<dbReference type="SMART" id="SM00314">
    <property type="entry name" value="RA"/>
    <property type="match status" value="1"/>
</dbReference>
<dbReference type="Gene3D" id="3.10.20.90">
    <property type="entry name" value="Phosphatidylinositol 3-kinase Catalytic Subunit, Chain A, domain 1"/>
    <property type="match status" value="2"/>
</dbReference>
<feature type="domain" description="Ras-GEF" evidence="7">
    <location>
        <begin position="73"/>
        <end position="328"/>
    </location>
</feature>
<dbReference type="CDD" id="cd08596">
    <property type="entry name" value="PI-PLCc_epsilon"/>
    <property type="match status" value="1"/>
</dbReference>
<name>A0AAW1ZVZ3_CULAL</name>
<comment type="caution">
    <text evidence="9">The sequence shown here is derived from an EMBL/GenBank/DDBJ whole genome shotgun (WGS) entry which is preliminary data.</text>
</comment>
<dbReference type="InterPro" id="IPR017946">
    <property type="entry name" value="PLC-like_Pdiesterase_TIM-brl"/>
</dbReference>
<sequence>MWLNTSRRCGVKQGVSEPPAAATTTMKHSHSQRMDYRILKRQLCSSMANSNILPSAVTGISKELADLRHLIQFPEEIATILTEQEQQLYRRVFPLDYLSFLTRDLGSPECHKRHPHLKASLSAPIMPTQNDHHNTVEDLVTRFNEVSSWVTWLILTAGSMEEKREVFSYLVHVAKCSWNMGNYNAVMEFLAGLRSRKVLKMWQFMDQADIETMRGLKDAMAQHESSSEYKKVVNRALNIPGCKVVPFCGVFLKELSEALDGAASIIALRPSFDSQEDPVEFVTEYNGQQHFLQRVGSDGLHSSDKEATVSNILQTIRSCNRSLEAEEPEEKREITISPKNSFKDKSRNQKVPGSERVLFLVGDLSDSEGDPFEVAKDIDLQTTEEVNGPFSHGTELIPWYVLSLQPDIHQFLLQGATVIHYDPETHLTARCVLRLQPDNCFLTWSKPHSSCGPGGRARGFMGHPPSPDHLPLGQPVHCGLSDGLLDLNVVKAVFMGHPGVDVNFVCLQHKLCNMNPGENGVTLLYGLHTTDNRLLHFVAPKHTARMLHKGLQELLSAIRKIRKFPDQRLQWLRKQYVSLYQEDGRFEGPTLAHAIELFGGRRWNMGASGPGSASKSAEKNSVQKNSPLGINSNVKKKKKTLVRGDSGDGTDDEMISRKTRSCKETLGRRESDPLESVEQEETEDCSTSGHPGPFSLSYSKGQSPGSSLSSSSSSSGSFSTNISTPTRPHSSPILPSNSKSQPGAWSSRSWHGRGKGCFRGFQELMISDSIMSFVEFVELFKSFSIRSRKDLKELFDTYAVPCSRSGPDSVPLYTTLRIDDKLTGLQPDLDLLTRNGSDLGLFIRTRQQMSENQKQISDAIAAASIVTNGTGVENSSLGVLGLAISQLNDFLVNCQGEHLSYDEILSIIQKFEPSSNMRQMGWMSFEGFARFLMDKDNFASKNEESQVNLDELQYPLSYYYIESSHNTYLTGHQLKGESSVELYSQVLLQGCRSVELDCWDGDDGMPVIYHGHTLTTKIPFKDVVEAINRAAFVNSEMPVILSIENHCSLPQQRKMAEIFKMVFGEKLVTKFLFESDFADEPLLPSPLQLRGKILLKNKKLKAHQAPVDILKQKAHQLAHMQAQANNGTVSGTSLGNNDEEEEEEDEYDYDYESLSDADVLNASTASYGQEDNILDDKPEGKSSTEKLQYESNDEMPKRFKKAGSKGKMFDMELGEEFYLPQNEKESRQIAQELSDLVIYCQAIKFPGLSTLSPSGSGRGKDRKSRKSIFGSAPVRGSPGEPVTLVRAPGKASLEGIRMNWEEQTSLTLSPSTSLSSIIRTPKCYHISSVNENAAKRLCRRYSQKLIQHTSCQLLRTYPAATRIDSANPNPLIFWLHGIQLVALNYQTDDLPMQLNAALFEANGHCGYVLKPPVLWERSCPLYQHFYPLDRDLENMTPTLYTVTIVSGQNVCPGNSNGSPCVEVEVLGMPADSCHFRTKPIHRNTLNPMWNEHFLFHVHFEDMAFLRIAVVENNSSQVTAQRILPLKTLKPGYRHLQLRNLHNEALEVSSLFIFSRRTEESPTGGPLPASVLFSTEERRAAQQHKVTVHGVPGPEPFTVMCVDEYTTAKQLLDSLFPTTSFNYFLTEERMPLSKEKSESKKAPQQRPLANDERLLKVLHSWQPEEGYVGRICLKTKEENFNEKNLVTEGVEEVSSGEEDTFFVQVHDVSPEQPHTVIKAPRYSTAQDIIQQTLSKAKYSLSILSNPNPCDYVLMEEVTKDAGGKKSSSAKACQRVLQDQECVFQAQSRWKGAGKFILKLKEQIAREDKRKGVSFASELRKLTGRSRSLTVNTSMNGPAAQEPAHKSLSTGLKAWMAEGRLGSQRLCAEHPVSQCGGRAPAPSGWSLPLLWNWKLHK</sequence>
<dbReference type="Proteomes" id="UP001479290">
    <property type="component" value="Unassembled WGS sequence"/>
</dbReference>
<dbReference type="SUPFAM" id="SSF51695">
    <property type="entry name" value="PLC-like phosphodiesterases"/>
    <property type="match status" value="1"/>
</dbReference>
<proteinExistence type="predicted"/>
<dbReference type="InterPro" id="IPR023578">
    <property type="entry name" value="Ras_GEF_dom_sf"/>
</dbReference>
<dbReference type="InterPro" id="IPR028398">
    <property type="entry name" value="PLC-epsilon1_RA2"/>
</dbReference>
<evidence type="ECO:0000259" key="8">
    <source>
        <dbReference type="PROSITE" id="PS50200"/>
    </source>
</evidence>
<dbReference type="InterPro" id="IPR000909">
    <property type="entry name" value="PLipase_C_PInositol-sp_X_dom"/>
</dbReference>
<dbReference type="Pfam" id="PF09279">
    <property type="entry name" value="EF-hand_like"/>
    <property type="match status" value="1"/>
</dbReference>
<dbReference type="SUPFAM" id="SSF47473">
    <property type="entry name" value="EF-hand"/>
    <property type="match status" value="1"/>
</dbReference>
<dbReference type="CDD" id="cd00275">
    <property type="entry name" value="C2_PLC_like"/>
    <property type="match status" value="1"/>
</dbReference>
<dbReference type="PANTHER" id="PTHR10336:SF6">
    <property type="entry name" value="1-PHOSPHATIDYLINOSITOL 4,5-BISPHOSPHATE PHOSPHODIESTERASE EPSILON-1"/>
    <property type="match status" value="1"/>
</dbReference>